<dbReference type="EMBL" id="CP039393">
    <property type="protein sequence ID" value="QCD37027.1"/>
    <property type="molecule type" value="Genomic_DNA"/>
</dbReference>
<keyword evidence="3" id="KW-0378">Hydrolase</keyword>
<feature type="binding site" evidence="4">
    <location>
        <position position="152"/>
    </location>
    <ligand>
        <name>a divalent metal cation</name>
        <dbReference type="ChEBI" id="CHEBI:60240"/>
        <label>2</label>
    </ligand>
</feature>
<organism evidence="5 6">
    <name type="scientific">Muribaculum gordoncarteri</name>
    <dbReference type="NCBI Taxonomy" id="2530390"/>
    <lineage>
        <taxon>Bacteria</taxon>
        <taxon>Pseudomonadati</taxon>
        <taxon>Bacteroidota</taxon>
        <taxon>Bacteroidia</taxon>
        <taxon>Bacteroidales</taxon>
        <taxon>Muribaculaceae</taxon>
        <taxon>Muribaculum</taxon>
    </lineage>
</organism>
<proteinExistence type="inferred from homology"/>
<feature type="binding site" evidence="4">
    <location>
        <position position="92"/>
    </location>
    <ligand>
        <name>a divalent metal cation</name>
        <dbReference type="ChEBI" id="CHEBI:60240"/>
        <label>1</label>
    </ligand>
</feature>
<dbReference type="GO" id="GO:0046872">
    <property type="term" value="F:metal ion binding"/>
    <property type="evidence" value="ECO:0007669"/>
    <property type="project" value="UniProtKB-KW"/>
</dbReference>
<dbReference type="OrthoDB" id="9810005at2"/>
<comment type="similarity">
    <text evidence="1">Belongs to the metallo-dependent hydrolases superfamily. TatD-type hydrolase family.</text>
</comment>
<dbReference type="AlphaFoldDB" id="A0A4P7VRP3"/>
<evidence type="ECO:0000256" key="1">
    <source>
        <dbReference type="ARBA" id="ARBA00009275"/>
    </source>
</evidence>
<dbReference type="GO" id="GO:0016788">
    <property type="term" value="F:hydrolase activity, acting on ester bonds"/>
    <property type="evidence" value="ECO:0007669"/>
    <property type="project" value="InterPro"/>
</dbReference>
<evidence type="ECO:0000256" key="4">
    <source>
        <dbReference type="PIRSR" id="PIRSR005902-1"/>
    </source>
</evidence>
<keyword evidence="2 4" id="KW-0479">Metal-binding</keyword>
<dbReference type="Pfam" id="PF01026">
    <property type="entry name" value="TatD_DNase"/>
    <property type="match status" value="1"/>
</dbReference>
<dbReference type="GO" id="GO:0004536">
    <property type="term" value="F:DNA nuclease activity"/>
    <property type="evidence" value="ECO:0007669"/>
    <property type="project" value="InterPro"/>
</dbReference>
<dbReference type="PANTHER" id="PTHR46124:SF4">
    <property type="entry name" value="HYDROLASE TATD"/>
    <property type="match status" value="1"/>
</dbReference>
<dbReference type="InterPro" id="IPR001130">
    <property type="entry name" value="TatD-like"/>
</dbReference>
<dbReference type="CDD" id="cd01310">
    <property type="entry name" value="TatD_DNAse"/>
    <property type="match status" value="1"/>
</dbReference>
<dbReference type="Proteomes" id="UP000297031">
    <property type="component" value="Chromosome"/>
</dbReference>
<dbReference type="SUPFAM" id="SSF51556">
    <property type="entry name" value="Metallo-dependent hydrolases"/>
    <property type="match status" value="1"/>
</dbReference>
<name>A0A4P7VRP3_9BACT</name>
<feature type="binding site" evidence="4">
    <location>
        <position position="128"/>
    </location>
    <ligand>
        <name>a divalent metal cation</name>
        <dbReference type="ChEBI" id="CHEBI:60240"/>
        <label>2</label>
    </ligand>
</feature>
<protein>
    <submittedName>
        <fullName evidence="5">TatD family deoxyribonuclease</fullName>
    </submittedName>
</protein>
<keyword evidence="6" id="KW-1185">Reference proteome</keyword>
<dbReference type="PIRSF" id="PIRSF005902">
    <property type="entry name" value="DNase_TatD"/>
    <property type="match status" value="1"/>
</dbReference>
<sequence>MVDTHTHLYLSEFENPDDAVTRALEAGVGHMLFPNVDVGTIEPMKSLHARFPRVTSMAMGLHPTEVNENWREALDIVERELDSGTRYVAVGEVGMDLYWDKTFRAEQREVFARQVDWAASRDLPVIIHCRDGLDDTLDVLASAKQLPKAVFHSFGGTAEDVERIRKIGDFYFGINGIVTFKNSKLRDVLPVIGLDRIVLETDAPYLAPVPHRGKRNESAFIIHTAAHVASALQLPVDEVSDMTSNNAKALFSLDI</sequence>
<feature type="binding site" evidence="4">
    <location>
        <position position="202"/>
    </location>
    <ligand>
        <name>a divalent metal cation</name>
        <dbReference type="ChEBI" id="CHEBI:60240"/>
        <label>1</label>
    </ligand>
</feature>
<gene>
    <name evidence="5" type="ORF">E7746_04195</name>
</gene>
<evidence type="ECO:0000256" key="2">
    <source>
        <dbReference type="ARBA" id="ARBA00022723"/>
    </source>
</evidence>
<evidence type="ECO:0000313" key="6">
    <source>
        <dbReference type="Proteomes" id="UP000297031"/>
    </source>
</evidence>
<dbReference type="GO" id="GO:0005829">
    <property type="term" value="C:cytosol"/>
    <property type="evidence" value="ECO:0007669"/>
    <property type="project" value="TreeGrafter"/>
</dbReference>
<feature type="binding site" evidence="4">
    <location>
        <position position="7"/>
    </location>
    <ligand>
        <name>a divalent metal cation</name>
        <dbReference type="ChEBI" id="CHEBI:60240"/>
        <label>1</label>
    </ligand>
</feature>
<dbReference type="Gene3D" id="3.20.20.140">
    <property type="entry name" value="Metal-dependent hydrolases"/>
    <property type="match status" value="1"/>
</dbReference>
<feature type="binding site" evidence="4">
    <location>
        <position position="5"/>
    </location>
    <ligand>
        <name>a divalent metal cation</name>
        <dbReference type="ChEBI" id="CHEBI:60240"/>
        <label>1</label>
    </ligand>
</feature>
<accession>A0A4P7VRP3</accession>
<dbReference type="NCBIfam" id="TIGR00010">
    <property type="entry name" value="YchF/TatD family DNA exonuclease"/>
    <property type="match status" value="1"/>
</dbReference>
<dbReference type="PANTHER" id="PTHR46124">
    <property type="entry name" value="D-AMINOACYL-TRNA DEACYLASE"/>
    <property type="match status" value="1"/>
</dbReference>
<evidence type="ECO:0000313" key="5">
    <source>
        <dbReference type="EMBL" id="QCD37027.1"/>
    </source>
</evidence>
<reference evidence="5 6" key="1">
    <citation type="submission" date="2019-02" db="EMBL/GenBank/DDBJ databases">
        <title>Isolation and identification of novel species under the genus Muribaculum.</title>
        <authorList>
            <person name="Miyake S."/>
            <person name="Ding Y."/>
            <person name="Low A."/>
            <person name="Soh M."/>
            <person name="Seedorf H."/>
        </authorList>
    </citation>
    <scope>NUCLEOTIDE SEQUENCE [LARGE SCALE GENOMIC DNA]</scope>
    <source>
        <strain evidence="5 6">TLL-A4</strain>
    </source>
</reference>
<dbReference type="InterPro" id="IPR032466">
    <property type="entry name" value="Metal_Hydrolase"/>
</dbReference>
<evidence type="ECO:0000256" key="3">
    <source>
        <dbReference type="ARBA" id="ARBA00022801"/>
    </source>
</evidence>
<dbReference type="FunFam" id="3.20.20.140:FF:000005">
    <property type="entry name" value="TatD family hydrolase"/>
    <property type="match status" value="1"/>
</dbReference>
<dbReference type="KEGG" id="mgod:E7746_04195"/>
<dbReference type="InterPro" id="IPR015991">
    <property type="entry name" value="TatD/YcfH-like"/>
</dbReference>